<keyword evidence="2" id="KW-1185">Reference proteome</keyword>
<proteinExistence type="predicted"/>
<protein>
    <submittedName>
        <fullName evidence="1">Uncharacterized protein</fullName>
    </submittedName>
</protein>
<reference evidence="1" key="1">
    <citation type="submission" date="2022-07" db="EMBL/GenBank/DDBJ databases">
        <title>Phylogenomic reconstructions and comparative analyses of Kickxellomycotina fungi.</title>
        <authorList>
            <person name="Reynolds N.K."/>
            <person name="Stajich J.E."/>
            <person name="Barry K."/>
            <person name="Grigoriev I.V."/>
            <person name="Crous P."/>
            <person name="Smith M.E."/>
        </authorList>
    </citation>
    <scope>NUCLEOTIDE SEQUENCE</scope>
    <source>
        <strain evidence="1">NRRL 5244</strain>
    </source>
</reference>
<evidence type="ECO:0000313" key="1">
    <source>
        <dbReference type="EMBL" id="KAJ1944892.1"/>
    </source>
</evidence>
<comment type="caution">
    <text evidence="1">The sequence shown here is derived from an EMBL/GenBank/DDBJ whole genome shotgun (WGS) entry which is preliminary data.</text>
</comment>
<gene>
    <name evidence="1" type="ORF">FBU59_002471</name>
</gene>
<name>A0ACC1JB82_9FUNG</name>
<evidence type="ECO:0000313" key="2">
    <source>
        <dbReference type="Proteomes" id="UP001150603"/>
    </source>
</evidence>
<sequence length="108" mass="11592">MYRLVLLVSLAALVALVLVSANPIDVDGMMLERRGPQTPGMQSCGGAPGMQCPGVVSSLLTFNFNNRKYKKVQEANSRESAVYINNKDVSASNIQTNSNTNLSYVGPV</sequence>
<organism evidence="1 2">
    <name type="scientific">Linderina macrospora</name>
    <dbReference type="NCBI Taxonomy" id="4868"/>
    <lineage>
        <taxon>Eukaryota</taxon>
        <taxon>Fungi</taxon>
        <taxon>Fungi incertae sedis</taxon>
        <taxon>Zoopagomycota</taxon>
        <taxon>Kickxellomycotina</taxon>
        <taxon>Kickxellomycetes</taxon>
        <taxon>Kickxellales</taxon>
        <taxon>Kickxellaceae</taxon>
        <taxon>Linderina</taxon>
    </lineage>
</organism>
<dbReference type="EMBL" id="JANBPW010001355">
    <property type="protein sequence ID" value="KAJ1944892.1"/>
    <property type="molecule type" value="Genomic_DNA"/>
</dbReference>
<accession>A0ACC1JB82</accession>
<dbReference type="Proteomes" id="UP001150603">
    <property type="component" value="Unassembled WGS sequence"/>
</dbReference>